<dbReference type="HAMAP" id="MF_01334">
    <property type="entry name" value="Ribosomal_bL25_CTC"/>
    <property type="match status" value="1"/>
</dbReference>
<dbReference type="InterPro" id="IPR037121">
    <property type="entry name" value="Ribosomal_bL25_C"/>
</dbReference>
<evidence type="ECO:0000256" key="5">
    <source>
        <dbReference type="HAMAP-Rule" id="MF_01334"/>
    </source>
</evidence>
<dbReference type="PANTHER" id="PTHR33284:SF1">
    <property type="entry name" value="RIBOSOMAL PROTEIN L25_GLN-TRNA SYNTHETASE, ANTI-CODON-BINDING DOMAIN-CONTAINING PROTEIN"/>
    <property type="match status" value="1"/>
</dbReference>
<dbReference type="Pfam" id="PF01386">
    <property type="entry name" value="Ribosomal_L25p"/>
    <property type="match status" value="1"/>
</dbReference>
<comment type="caution">
    <text evidence="9">The sequence shown here is derived from an EMBL/GenBank/DDBJ whole genome shotgun (WGS) entry which is preliminary data.</text>
</comment>
<evidence type="ECO:0000259" key="8">
    <source>
        <dbReference type="Pfam" id="PF14693"/>
    </source>
</evidence>
<dbReference type="Gene3D" id="2.170.120.20">
    <property type="entry name" value="Ribosomal protein L25, beta domain"/>
    <property type="match status" value="1"/>
</dbReference>
<proteinExistence type="inferred from homology"/>
<keyword evidence="3 5" id="KW-0689">Ribosomal protein</keyword>
<dbReference type="Pfam" id="PF14693">
    <property type="entry name" value="Ribosomal_TL5_C"/>
    <property type="match status" value="1"/>
</dbReference>
<reference evidence="10" key="1">
    <citation type="journal article" date="2017" name="Appl. Environ. Microbiol.">
        <title>Genomic analysis of Calderihabitans maritimus KKC1, a thermophilic hydrogenogenic carboxydotrophic bacterium isolated from marine sediment.</title>
        <authorList>
            <person name="Omae K."/>
            <person name="Yoneda Y."/>
            <person name="Fukuyama Y."/>
            <person name="Yoshida T."/>
            <person name="Sako Y."/>
        </authorList>
    </citation>
    <scope>NUCLEOTIDE SEQUENCE [LARGE SCALE GENOMIC DNA]</scope>
    <source>
        <strain evidence="10">KKC1</strain>
    </source>
</reference>
<comment type="subunit">
    <text evidence="5">Part of the 50S ribosomal subunit; part of the 5S rRNA/L5/L18/L25 subcomplex. Contacts the 5S rRNA. Binds to the 5S rRNA independently of L5 and L18.</text>
</comment>
<name>A0A1Z5HQS2_9FIRM</name>
<sequence length="208" mass="22930">MEAVQLEAKIREGKGKGFAKRLRRAKFIPAVLYGKKIGNIPIQVGERDMEKLLSDFGRSVLVKLKVNDGDQSGEYDTLIREIQRHPLRGDLLHVDFYQISLQEKLEVEVPIHLVGEAVGVSKGGILQHGISELEIRCLPTQIPEAIEVDVSNLDIGDSLSVADLKLDDDIEILSEPDSIIATVVAPRLETEEDKEAEEATEAASPAEE</sequence>
<dbReference type="EMBL" id="BDGJ01000023">
    <property type="protein sequence ID" value="GAW91661.1"/>
    <property type="molecule type" value="Genomic_DNA"/>
</dbReference>
<dbReference type="NCBIfam" id="NF004139">
    <property type="entry name" value="PRK05618.4-2"/>
    <property type="match status" value="1"/>
</dbReference>
<accession>A0A1Z5HQS2</accession>
<keyword evidence="2 5" id="KW-0694">RNA-binding</keyword>
<evidence type="ECO:0000256" key="1">
    <source>
        <dbReference type="ARBA" id="ARBA00022730"/>
    </source>
</evidence>
<dbReference type="SUPFAM" id="SSF50715">
    <property type="entry name" value="Ribosomal protein L25-like"/>
    <property type="match status" value="1"/>
</dbReference>
<organism evidence="9 10">
    <name type="scientific">Calderihabitans maritimus</name>
    <dbReference type="NCBI Taxonomy" id="1246530"/>
    <lineage>
        <taxon>Bacteria</taxon>
        <taxon>Bacillati</taxon>
        <taxon>Bacillota</taxon>
        <taxon>Clostridia</taxon>
        <taxon>Neomoorellales</taxon>
        <taxon>Calderihabitantaceae</taxon>
        <taxon>Calderihabitans</taxon>
    </lineage>
</organism>
<dbReference type="NCBIfam" id="NF004133">
    <property type="entry name" value="PRK05618.2-4"/>
    <property type="match status" value="1"/>
</dbReference>
<protein>
    <recommendedName>
        <fullName evidence="5">Large ribosomal subunit protein bL25</fullName>
    </recommendedName>
    <alternativeName>
        <fullName evidence="5">General stress protein CTC</fullName>
    </alternativeName>
</protein>
<feature type="domain" description="Large ribosomal subunit protein bL25 L25" evidence="7">
    <location>
        <begin position="6"/>
        <end position="96"/>
    </location>
</feature>
<comment type="function">
    <text evidence="5">This is one of the proteins that binds to the 5S RNA in the ribosome where it forms part of the central protuberance.</text>
</comment>
<keyword evidence="4 5" id="KW-0687">Ribonucleoprotein</keyword>
<evidence type="ECO:0000256" key="3">
    <source>
        <dbReference type="ARBA" id="ARBA00022980"/>
    </source>
</evidence>
<dbReference type="InterPro" id="IPR020056">
    <property type="entry name" value="Rbsml_bL25/Gln-tRNA_synth_N"/>
</dbReference>
<evidence type="ECO:0000313" key="9">
    <source>
        <dbReference type="EMBL" id="GAW91661.1"/>
    </source>
</evidence>
<keyword evidence="1 5" id="KW-0699">rRNA-binding</keyword>
<evidence type="ECO:0000256" key="4">
    <source>
        <dbReference type="ARBA" id="ARBA00023274"/>
    </source>
</evidence>
<dbReference type="RefSeq" id="WP_192868064.1">
    <property type="nucleotide sequence ID" value="NZ_BDGJ01000023.1"/>
</dbReference>
<dbReference type="InterPro" id="IPR001021">
    <property type="entry name" value="Ribosomal_bL25_long"/>
</dbReference>
<dbReference type="CDD" id="cd00495">
    <property type="entry name" value="Ribosomal_L25_TL5_CTC"/>
    <property type="match status" value="1"/>
</dbReference>
<dbReference type="NCBIfam" id="TIGR00731">
    <property type="entry name" value="bL25_bact_ctc"/>
    <property type="match status" value="1"/>
</dbReference>
<dbReference type="AlphaFoldDB" id="A0A1Z5HQS2"/>
<feature type="compositionally biased region" description="Acidic residues" evidence="6">
    <location>
        <begin position="190"/>
        <end position="208"/>
    </location>
</feature>
<keyword evidence="10" id="KW-1185">Reference proteome</keyword>
<dbReference type="Gene3D" id="2.40.240.10">
    <property type="entry name" value="Ribosomal Protein L25, Chain P"/>
    <property type="match status" value="1"/>
</dbReference>
<dbReference type="GO" id="GO:0003735">
    <property type="term" value="F:structural constituent of ribosome"/>
    <property type="evidence" value="ECO:0007669"/>
    <property type="project" value="InterPro"/>
</dbReference>
<dbReference type="InterPro" id="IPR020930">
    <property type="entry name" value="Ribosomal_uL5_bac-type"/>
</dbReference>
<evidence type="ECO:0000256" key="2">
    <source>
        <dbReference type="ARBA" id="ARBA00022884"/>
    </source>
</evidence>
<dbReference type="GO" id="GO:0006412">
    <property type="term" value="P:translation"/>
    <property type="evidence" value="ECO:0007669"/>
    <property type="project" value="UniProtKB-UniRule"/>
</dbReference>
<evidence type="ECO:0000256" key="6">
    <source>
        <dbReference type="SAM" id="MobiDB-lite"/>
    </source>
</evidence>
<dbReference type="InterPro" id="IPR011035">
    <property type="entry name" value="Ribosomal_bL25/Gln-tRNA_synth"/>
</dbReference>
<dbReference type="PANTHER" id="PTHR33284">
    <property type="entry name" value="RIBOSOMAL PROTEIN L25/GLN-TRNA SYNTHETASE, ANTI-CODON-BINDING DOMAIN-CONTAINING PROTEIN"/>
    <property type="match status" value="1"/>
</dbReference>
<dbReference type="GO" id="GO:0008097">
    <property type="term" value="F:5S rRNA binding"/>
    <property type="evidence" value="ECO:0007669"/>
    <property type="project" value="InterPro"/>
</dbReference>
<feature type="region of interest" description="Disordered" evidence="6">
    <location>
        <begin position="187"/>
        <end position="208"/>
    </location>
</feature>
<evidence type="ECO:0000259" key="7">
    <source>
        <dbReference type="Pfam" id="PF01386"/>
    </source>
</evidence>
<dbReference type="Proteomes" id="UP000197032">
    <property type="component" value="Unassembled WGS sequence"/>
</dbReference>
<gene>
    <name evidence="5" type="primary">rplY</name>
    <name evidence="5" type="synonym">ctc</name>
    <name evidence="9" type="ORF">KKC1_08220</name>
</gene>
<evidence type="ECO:0000313" key="10">
    <source>
        <dbReference type="Proteomes" id="UP000197032"/>
    </source>
</evidence>
<dbReference type="InterPro" id="IPR020057">
    <property type="entry name" value="Ribosomal_bL25_b-dom"/>
</dbReference>
<dbReference type="InterPro" id="IPR029751">
    <property type="entry name" value="Ribosomal_L25_dom"/>
</dbReference>
<dbReference type="GO" id="GO:0022625">
    <property type="term" value="C:cytosolic large ribosomal subunit"/>
    <property type="evidence" value="ECO:0007669"/>
    <property type="project" value="TreeGrafter"/>
</dbReference>
<comment type="similarity">
    <text evidence="5">Belongs to the bacterial ribosomal protein bL25 family. CTC subfamily.</text>
</comment>
<feature type="domain" description="Large ribosomal subunit protein bL25 beta" evidence="8">
    <location>
        <begin position="104"/>
        <end position="187"/>
    </location>
</feature>